<organism evidence="1 2">
    <name type="scientific">Elysia crispata</name>
    <name type="common">lettuce slug</name>
    <dbReference type="NCBI Taxonomy" id="231223"/>
    <lineage>
        <taxon>Eukaryota</taxon>
        <taxon>Metazoa</taxon>
        <taxon>Spiralia</taxon>
        <taxon>Lophotrochozoa</taxon>
        <taxon>Mollusca</taxon>
        <taxon>Gastropoda</taxon>
        <taxon>Heterobranchia</taxon>
        <taxon>Euthyneura</taxon>
        <taxon>Panpulmonata</taxon>
        <taxon>Sacoglossa</taxon>
        <taxon>Placobranchoidea</taxon>
        <taxon>Plakobranchidae</taxon>
        <taxon>Elysia</taxon>
    </lineage>
</organism>
<dbReference type="EMBL" id="JAWDGP010006011">
    <property type="protein sequence ID" value="KAK3748531.1"/>
    <property type="molecule type" value="Genomic_DNA"/>
</dbReference>
<protein>
    <submittedName>
        <fullName evidence="1">Uncharacterized protein</fullName>
    </submittedName>
</protein>
<gene>
    <name evidence="1" type="ORF">RRG08_018196</name>
</gene>
<name>A0AAE0YJZ4_9GAST</name>
<evidence type="ECO:0000313" key="1">
    <source>
        <dbReference type="EMBL" id="KAK3748531.1"/>
    </source>
</evidence>
<comment type="caution">
    <text evidence="1">The sequence shown here is derived from an EMBL/GenBank/DDBJ whole genome shotgun (WGS) entry which is preliminary data.</text>
</comment>
<proteinExistence type="predicted"/>
<keyword evidence="2" id="KW-1185">Reference proteome</keyword>
<dbReference type="AlphaFoldDB" id="A0AAE0YJZ4"/>
<sequence>MWMESFGMQYNDCETKWAGGHVLPTENIVQPCRSNDEILLELFCCLFPHSKKGVSEILVRAVADSQMIFVFTRSGWYEVLQTVVEVTEQSCVSTEHGRHMY</sequence>
<accession>A0AAE0YJZ4</accession>
<dbReference type="Proteomes" id="UP001283361">
    <property type="component" value="Unassembled WGS sequence"/>
</dbReference>
<reference evidence="1" key="1">
    <citation type="journal article" date="2023" name="G3 (Bethesda)">
        <title>A reference genome for the long-term kleptoplast-retaining sea slug Elysia crispata morphotype clarki.</title>
        <authorList>
            <person name="Eastman K.E."/>
            <person name="Pendleton A.L."/>
            <person name="Shaikh M.A."/>
            <person name="Suttiyut T."/>
            <person name="Ogas R."/>
            <person name="Tomko P."/>
            <person name="Gavelis G."/>
            <person name="Widhalm J.R."/>
            <person name="Wisecaver J.H."/>
        </authorList>
    </citation>
    <scope>NUCLEOTIDE SEQUENCE</scope>
    <source>
        <strain evidence="1">ECLA1</strain>
    </source>
</reference>
<evidence type="ECO:0000313" key="2">
    <source>
        <dbReference type="Proteomes" id="UP001283361"/>
    </source>
</evidence>